<dbReference type="Ensembl" id="ENSVKKT00000025853.1">
    <property type="protein sequence ID" value="ENSVKKP00000025241.1"/>
    <property type="gene ID" value="ENSVKKG00000016588.1"/>
</dbReference>
<keyword evidence="9" id="KW-0297">G-protein coupled receptor</keyword>
<dbReference type="GO" id="GO:0005886">
    <property type="term" value="C:plasma membrane"/>
    <property type="evidence" value="ECO:0007669"/>
    <property type="project" value="UniProtKB-SubCell"/>
</dbReference>
<protein>
    <recommendedName>
        <fullName evidence="10">Olfactory receptor</fullName>
    </recommendedName>
</protein>
<dbReference type="AlphaFoldDB" id="A0A8D2LR80"/>
<keyword evidence="5 10" id="KW-0552">Olfaction</keyword>
<evidence type="ECO:0000256" key="10">
    <source>
        <dbReference type="RuleBase" id="RU363047"/>
    </source>
</evidence>
<dbReference type="OMA" id="MWQDNSM"/>
<keyword evidence="13" id="KW-1185">Reference proteome</keyword>
<keyword evidence="7 10" id="KW-0472">Membrane</keyword>
<evidence type="ECO:0000313" key="13">
    <source>
        <dbReference type="Proteomes" id="UP000694545"/>
    </source>
</evidence>
<feature type="transmembrane region" description="Helical" evidence="10">
    <location>
        <begin position="244"/>
        <end position="263"/>
    </location>
</feature>
<proteinExistence type="inferred from homology"/>
<evidence type="ECO:0000256" key="2">
    <source>
        <dbReference type="ARBA" id="ARBA00022475"/>
    </source>
</evidence>
<feature type="transmembrane region" description="Helical" evidence="10">
    <location>
        <begin position="275"/>
        <end position="294"/>
    </location>
</feature>
<dbReference type="PANTHER" id="PTHR26453">
    <property type="entry name" value="OLFACTORY RECEPTOR"/>
    <property type="match status" value="1"/>
</dbReference>
<dbReference type="PROSITE" id="PS50262">
    <property type="entry name" value="G_PROTEIN_RECEP_F1_2"/>
    <property type="match status" value="1"/>
</dbReference>
<reference evidence="12" key="2">
    <citation type="submission" date="2025-09" db="UniProtKB">
        <authorList>
            <consortium name="Ensembl"/>
        </authorList>
    </citation>
    <scope>IDENTIFICATION</scope>
</reference>
<keyword evidence="6 10" id="KW-1133">Transmembrane helix</keyword>
<keyword evidence="8 9" id="KW-0807">Transducer</keyword>
<sequence length="330" mass="36738">MWIMANHSSLVSEFIFVGFSKLPQWRMLLFALVLSMYTVSLAGNTVITSVIKLNPVLHTPMYFFLTNLSLLEICYTTAIVPKMLVSLVSGNGQISLWGCATQMYFFTLFGITECCLLAAMAYDRYVAICKPLHYSVIMNWGVCAQLSVASWSVGVMVGLGQTNYVFSLTYCGPNKINHFFCDIPPLLTLACGDTSMNVIAVYMVALLFITAPFLLILTSYIYIISSILRMPSAEGRHKAFSTCSSHLIVVSLFYGSGIITYLRPKSSYSAESDKLLALFYTVVTSMLNPVIYSLRNKEVKVALSRTMGKKLCFRRHHCSLLFSSGLNIIT</sequence>
<feature type="transmembrane region" description="Helical" evidence="10">
    <location>
        <begin position="199"/>
        <end position="223"/>
    </location>
</feature>
<dbReference type="InterPro" id="IPR000725">
    <property type="entry name" value="Olfact_rcpt"/>
</dbReference>
<accession>A0A8D2LR80</accession>
<keyword evidence="9" id="KW-0675">Receptor</keyword>
<dbReference type="PROSITE" id="PS00237">
    <property type="entry name" value="G_PROTEIN_RECEP_F1_1"/>
    <property type="match status" value="1"/>
</dbReference>
<reference evidence="12" key="1">
    <citation type="submission" date="2025-08" db="UniProtKB">
        <authorList>
            <consortium name="Ensembl"/>
        </authorList>
    </citation>
    <scope>IDENTIFICATION</scope>
</reference>
<dbReference type="GO" id="GO:0004930">
    <property type="term" value="F:G protein-coupled receptor activity"/>
    <property type="evidence" value="ECO:0007669"/>
    <property type="project" value="UniProtKB-KW"/>
</dbReference>
<evidence type="ECO:0000256" key="4">
    <source>
        <dbReference type="ARBA" id="ARBA00022692"/>
    </source>
</evidence>
<name>A0A8D2LR80_VARKO</name>
<dbReference type="SUPFAM" id="SSF81321">
    <property type="entry name" value="Family A G protein-coupled receptor-like"/>
    <property type="match status" value="1"/>
</dbReference>
<dbReference type="CDD" id="cd15225">
    <property type="entry name" value="7tmA_OR10A-like"/>
    <property type="match status" value="1"/>
</dbReference>
<evidence type="ECO:0000259" key="11">
    <source>
        <dbReference type="PROSITE" id="PS50262"/>
    </source>
</evidence>
<dbReference type="InterPro" id="IPR000276">
    <property type="entry name" value="GPCR_Rhodpsn"/>
</dbReference>
<evidence type="ECO:0000256" key="3">
    <source>
        <dbReference type="ARBA" id="ARBA00022606"/>
    </source>
</evidence>
<feature type="domain" description="G-protein coupled receptors family 1 profile" evidence="11">
    <location>
        <begin position="43"/>
        <end position="292"/>
    </location>
</feature>
<dbReference type="InterPro" id="IPR017452">
    <property type="entry name" value="GPCR_Rhodpsn_7TM"/>
</dbReference>
<comment type="subcellular location">
    <subcellularLocation>
        <location evidence="1 10">Cell membrane</location>
        <topology evidence="1 10">Multi-pass membrane protein</topology>
    </subcellularLocation>
</comment>
<dbReference type="GO" id="GO:0004984">
    <property type="term" value="F:olfactory receptor activity"/>
    <property type="evidence" value="ECO:0007669"/>
    <property type="project" value="InterPro"/>
</dbReference>
<feature type="transmembrane region" description="Helical" evidence="10">
    <location>
        <begin position="104"/>
        <end position="122"/>
    </location>
</feature>
<evidence type="ECO:0000256" key="6">
    <source>
        <dbReference type="ARBA" id="ARBA00022989"/>
    </source>
</evidence>
<dbReference type="PRINTS" id="PR00237">
    <property type="entry name" value="GPCRRHODOPSN"/>
</dbReference>
<dbReference type="Pfam" id="PF13853">
    <property type="entry name" value="7tm_4"/>
    <property type="match status" value="1"/>
</dbReference>
<feature type="transmembrane region" description="Helical" evidence="10">
    <location>
        <begin position="62"/>
        <end position="84"/>
    </location>
</feature>
<keyword evidence="4 9" id="KW-0812">Transmembrane</keyword>
<evidence type="ECO:0000256" key="8">
    <source>
        <dbReference type="ARBA" id="ARBA00023224"/>
    </source>
</evidence>
<evidence type="ECO:0000256" key="5">
    <source>
        <dbReference type="ARBA" id="ARBA00022725"/>
    </source>
</evidence>
<dbReference type="FunFam" id="1.20.1070.10:FF:000001">
    <property type="entry name" value="Olfactory receptor"/>
    <property type="match status" value="1"/>
</dbReference>
<keyword evidence="2 10" id="KW-1003">Cell membrane</keyword>
<feature type="transmembrane region" description="Helical" evidence="10">
    <location>
        <begin position="27"/>
        <end position="50"/>
    </location>
</feature>
<evidence type="ECO:0000256" key="7">
    <source>
        <dbReference type="ARBA" id="ARBA00023136"/>
    </source>
</evidence>
<organism evidence="12 13">
    <name type="scientific">Varanus komodoensis</name>
    <name type="common">Komodo dragon</name>
    <dbReference type="NCBI Taxonomy" id="61221"/>
    <lineage>
        <taxon>Eukaryota</taxon>
        <taxon>Metazoa</taxon>
        <taxon>Chordata</taxon>
        <taxon>Craniata</taxon>
        <taxon>Vertebrata</taxon>
        <taxon>Euteleostomi</taxon>
        <taxon>Lepidosauria</taxon>
        <taxon>Squamata</taxon>
        <taxon>Bifurcata</taxon>
        <taxon>Unidentata</taxon>
        <taxon>Episquamata</taxon>
        <taxon>Toxicofera</taxon>
        <taxon>Anguimorpha</taxon>
        <taxon>Paleoanguimorpha</taxon>
        <taxon>Varanoidea</taxon>
        <taxon>Varanidae</taxon>
        <taxon>Varanus</taxon>
    </lineage>
</organism>
<feature type="transmembrane region" description="Helical" evidence="10">
    <location>
        <begin position="134"/>
        <end position="159"/>
    </location>
</feature>
<dbReference type="PRINTS" id="PR00245">
    <property type="entry name" value="OLFACTORYR"/>
</dbReference>
<evidence type="ECO:0000313" key="12">
    <source>
        <dbReference type="Ensembl" id="ENSVKKP00000025241.1"/>
    </source>
</evidence>
<comment type="similarity">
    <text evidence="9">Belongs to the G-protein coupled receptor 1 family.</text>
</comment>
<evidence type="ECO:0000256" key="1">
    <source>
        <dbReference type="ARBA" id="ARBA00004651"/>
    </source>
</evidence>
<dbReference type="Proteomes" id="UP000694545">
    <property type="component" value="Unplaced"/>
</dbReference>
<dbReference type="Gene3D" id="1.20.1070.10">
    <property type="entry name" value="Rhodopsin 7-helix transmembrane proteins"/>
    <property type="match status" value="1"/>
</dbReference>
<evidence type="ECO:0000256" key="9">
    <source>
        <dbReference type="RuleBase" id="RU000688"/>
    </source>
</evidence>
<gene>
    <name evidence="12" type="primary">LOC123024895</name>
</gene>
<keyword evidence="3 10" id="KW-0716">Sensory transduction</keyword>